<dbReference type="GO" id="GO:0043709">
    <property type="term" value="P:cell adhesion involved in single-species biofilm formation"/>
    <property type="evidence" value="ECO:0007669"/>
    <property type="project" value="TreeGrafter"/>
</dbReference>
<proteinExistence type="predicted"/>
<dbReference type="Pfam" id="PF00419">
    <property type="entry name" value="Fimbrial"/>
    <property type="match status" value="1"/>
</dbReference>
<dbReference type="InterPro" id="IPR008966">
    <property type="entry name" value="Adhesion_dom_sf"/>
</dbReference>
<dbReference type="PANTHER" id="PTHR33420">
    <property type="entry name" value="FIMBRIAL SUBUNIT ELFA-RELATED"/>
    <property type="match status" value="1"/>
</dbReference>
<dbReference type="GO" id="GO:0009289">
    <property type="term" value="C:pilus"/>
    <property type="evidence" value="ECO:0007669"/>
    <property type="project" value="InterPro"/>
</dbReference>
<dbReference type="Gene3D" id="2.60.40.1090">
    <property type="entry name" value="Fimbrial-type adhesion domain"/>
    <property type="match status" value="1"/>
</dbReference>
<accession>A0A0H5LSZ4</accession>
<dbReference type="SUPFAM" id="SSF49401">
    <property type="entry name" value="Bacterial adhesins"/>
    <property type="match status" value="1"/>
</dbReference>
<reference evidence="3" key="1">
    <citation type="submission" date="2015-03" db="EMBL/GenBank/DDBJ databases">
        <authorList>
            <consortium name="Pathogen Informatics"/>
        </authorList>
    </citation>
    <scope>NUCLEOTIDE SEQUENCE [LARGE SCALE GENOMIC DNA]</scope>
    <source>
        <strain evidence="3">R148</strain>
    </source>
</reference>
<organism evidence="2 3">
    <name type="scientific">Yersinia intermedia</name>
    <dbReference type="NCBI Taxonomy" id="631"/>
    <lineage>
        <taxon>Bacteria</taxon>
        <taxon>Pseudomonadati</taxon>
        <taxon>Pseudomonadota</taxon>
        <taxon>Gammaproteobacteria</taxon>
        <taxon>Enterobacterales</taxon>
        <taxon>Yersiniaceae</taxon>
        <taxon>Yersinia</taxon>
    </lineage>
</organism>
<evidence type="ECO:0000313" key="3">
    <source>
        <dbReference type="Proteomes" id="UP000043316"/>
    </source>
</evidence>
<dbReference type="InterPro" id="IPR036937">
    <property type="entry name" value="Adhesion_dom_fimbrial_sf"/>
</dbReference>
<evidence type="ECO:0000259" key="1">
    <source>
        <dbReference type="Pfam" id="PF00419"/>
    </source>
</evidence>
<dbReference type="InterPro" id="IPR050263">
    <property type="entry name" value="Bact_Fimbrial_Adh_Pro"/>
</dbReference>
<sequence length="182" mass="18926">MNINKLGSLAGWLPMPAGWLLMLVGGLLIIVLPLAQAADVTITINGKVVAKPCTVSTVSTTVELDDLYTFNLLAVNATSPWHSVTLSLTNCPEGTTKVTAAFSGTADSTNSYYANQGEARNIALQLADSDGVNLPNGSTKVVVVNNASLSANLVLQVRAITPSGNATQGSIQSLINVTYTYS</sequence>
<dbReference type="AlphaFoldDB" id="A0A0H5LSZ4"/>
<dbReference type="InterPro" id="IPR000259">
    <property type="entry name" value="Adhesion_dom_fimbrial"/>
</dbReference>
<dbReference type="PANTHER" id="PTHR33420:SF27">
    <property type="entry name" value="PROTEIN FIMG"/>
    <property type="match status" value="1"/>
</dbReference>
<protein>
    <submittedName>
        <fullName evidence="2">Fimbrial</fullName>
    </submittedName>
</protein>
<gene>
    <name evidence="2" type="primary">fimG</name>
    <name evidence="2" type="ORF">ERS008476_01178</name>
</gene>
<feature type="domain" description="Fimbrial-type adhesion" evidence="1">
    <location>
        <begin position="42"/>
        <end position="180"/>
    </location>
</feature>
<name>A0A0H5LSZ4_YERIN</name>
<dbReference type="EMBL" id="CWJI01000001">
    <property type="protein sequence ID" value="CRY54264.1"/>
    <property type="molecule type" value="Genomic_DNA"/>
</dbReference>
<dbReference type="Proteomes" id="UP000043316">
    <property type="component" value="Unassembled WGS sequence"/>
</dbReference>
<evidence type="ECO:0000313" key="2">
    <source>
        <dbReference type="EMBL" id="CRY54264.1"/>
    </source>
</evidence>